<evidence type="ECO:0000313" key="5">
    <source>
        <dbReference type="Proteomes" id="UP001378592"/>
    </source>
</evidence>
<keyword evidence="1" id="KW-0677">Repeat</keyword>
<dbReference type="Gene3D" id="2.30.29.30">
    <property type="entry name" value="Pleckstrin-homology domain (PH domain)/Phosphotyrosine-binding domain (PTB)"/>
    <property type="match status" value="1"/>
</dbReference>
<keyword evidence="5" id="KW-1185">Reference proteome</keyword>
<dbReference type="PANTHER" id="PTHR12345">
    <property type="entry name" value="SYNTENIN RELATED"/>
    <property type="match status" value="1"/>
</dbReference>
<dbReference type="AlphaFoldDB" id="A0AAN9VQZ2"/>
<proteinExistence type="predicted"/>
<organism evidence="4 5">
    <name type="scientific">Gryllus longicercus</name>
    <dbReference type="NCBI Taxonomy" id="2509291"/>
    <lineage>
        <taxon>Eukaryota</taxon>
        <taxon>Metazoa</taxon>
        <taxon>Ecdysozoa</taxon>
        <taxon>Arthropoda</taxon>
        <taxon>Hexapoda</taxon>
        <taxon>Insecta</taxon>
        <taxon>Pterygota</taxon>
        <taxon>Neoptera</taxon>
        <taxon>Polyneoptera</taxon>
        <taxon>Orthoptera</taxon>
        <taxon>Ensifera</taxon>
        <taxon>Gryllidea</taxon>
        <taxon>Grylloidea</taxon>
        <taxon>Gryllidae</taxon>
        <taxon>Gryllinae</taxon>
        <taxon>Gryllus</taxon>
    </lineage>
</organism>
<dbReference type="InterPro" id="IPR051230">
    <property type="entry name" value="APP-Binding"/>
</dbReference>
<gene>
    <name evidence="4" type="ORF">R5R35_011767</name>
</gene>
<dbReference type="InterPro" id="IPR001849">
    <property type="entry name" value="PH_domain"/>
</dbReference>
<reference evidence="4 5" key="1">
    <citation type="submission" date="2024-03" db="EMBL/GenBank/DDBJ databases">
        <title>The genome assembly and annotation of the cricket Gryllus longicercus Weissman &amp; Gray.</title>
        <authorList>
            <person name="Szrajer S."/>
            <person name="Gray D."/>
            <person name="Ylla G."/>
        </authorList>
    </citation>
    <scope>NUCLEOTIDE SEQUENCE [LARGE SCALE GENOMIC DNA]</scope>
    <source>
        <strain evidence="4">DAG 2021-001</strain>
        <tissue evidence="4">Whole body minus gut</tissue>
    </source>
</reference>
<dbReference type="GO" id="GO:0005886">
    <property type="term" value="C:plasma membrane"/>
    <property type="evidence" value="ECO:0007669"/>
    <property type="project" value="TreeGrafter"/>
</dbReference>
<feature type="region of interest" description="Disordered" evidence="2">
    <location>
        <begin position="302"/>
        <end position="373"/>
    </location>
</feature>
<dbReference type="GO" id="GO:0005737">
    <property type="term" value="C:cytoplasm"/>
    <property type="evidence" value="ECO:0007669"/>
    <property type="project" value="TreeGrafter"/>
</dbReference>
<dbReference type="SUPFAM" id="SSF50729">
    <property type="entry name" value="PH domain-like"/>
    <property type="match status" value="1"/>
</dbReference>
<dbReference type="PANTHER" id="PTHR12345:SF11">
    <property type="entry name" value="FI13065P"/>
    <property type="match status" value="1"/>
</dbReference>
<evidence type="ECO:0000259" key="3">
    <source>
        <dbReference type="SMART" id="SM00233"/>
    </source>
</evidence>
<feature type="compositionally biased region" description="Polar residues" evidence="2">
    <location>
        <begin position="329"/>
        <end position="351"/>
    </location>
</feature>
<feature type="compositionally biased region" description="Low complexity" evidence="2">
    <location>
        <begin position="352"/>
        <end position="368"/>
    </location>
</feature>
<feature type="region of interest" description="Disordered" evidence="2">
    <location>
        <begin position="406"/>
        <end position="528"/>
    </location>
</feature>
<comment type="caution">
    <text evidence="4">The sequence shown here is derived from an EMBL/GenBank/DDBJ whole genome shotgun (WGS) entry which is preliminary data.</text>
</comment>
<dbReference type="SMART" id="SM00233">
    <property type="entry name" value="PH"/>
    <property type="match status" value="1"/>
</dbReference>
<dbReference type="InterPro" id="IPR011993">
    <property type="entry name" value="PH-like_dom_sf"/>
</dbReference>
<feature type="compositionally biased region" description="Low complexity" evidence="2">
    <location>
        <begin position="485"/>
        <end position="495"/>
    </location>
</feature>
<evidence type="ECO:0000256" key="1">
    <source>
        <dbReference type="ARBA" id="ARBA00022737"/>
    </source>
</evidence>
<dbReference type="Proteomes" id="UP001378592">
    <property type="component" value="Unassembled WGS sequence"/>
</dbReference>
<evidence type="ECO:0000313" key="4">
    <source>
        <dbReference type="EMBL" id="KAK7869695.1"/>
    </source>
</evidence>
<name>A0AAN9VQZ2_9ORTH</name>
<accession>A0AAN9VQZ2</accession>
<evidence type="ECO:0000256" key="2">
    <source>
        <dbReference type="SAM" id="MobiDB-lite"/>
    </source>
</evidence>
<sequence>MTQNPQNVLFREIHKNAWLKKLPTVEKRNGAFPKKGERVWVVFCVHDDSEALLELYTDQKLAVAHKPDWFVSLNNCLHVSPTICAQEDEYEFVITLSSEVIRLAAPSWELMMEWVETIRSKLQEMRILSPRENLYSRMPEARLPLAPTRDPNSPLPPTPYGPSARVPGIEPVHLENSDAVAVTESVEPTSMDALASTSVQQTHSSLNYESRPSTAFYITQSEPPVYTRPRHVLNRAASVPDSPSVYSSSLSHSPGLRNPSISNVTVIEVSANHPVSHSALPFDSGDVFNFNLLDEALQPVANGSTESHEEPLPVGSIVTDDLSVLPGPSRTTDSHNNMSSVTISNDTYSCDSSGSSNSSSSINSISSSRQEENSVNSHASVNCALSSSLQDVSEVLSHYECVFLPTHSPSSSQEVGASRALNVPPRFKSSETNVSSSTSRTTGAATPPLVSQQSSAQSSMQTSQQGSTSVESPTVGASQRRRSRSTSASEGSSPRVSANLADRNRGASGSASGVARTEGERRLQPAPHPYRHLGAVFSADSVNVGRLTLREQQVMQLRREMLHPGGVRLQLRRKDCTNSIALVDAFGAVWVAGWKQKEHPMLYNALHIGDHLVSTGGVPVQNASDAQKLIRGTSSLYVEFVIRRVPCGRVFAIRRETEGQSLGIVQEGNTAEIRDVLPGSPAARFGLVPRAPTCDGLSLTNWILTEINGRPLNLFFKDGEVRDRLNAVGRDISILVQPADLVKQLKKQLKSIRGYKDYIVQ</sequence>
<feature type="domain" description="PH" evidence="3">
    <location>
        <begin position="13"/>
        <end position="125"/>
    </location>
</feature>
<dbReference type="EMBL" id="JAZDUA010000070">
    <property type="protein sequence ID" value="KAK7869695.1"/>
    <property type="molecule type" value="Genomic_DNA"/>
</dbReference>
<protein>
    <recommendedName>
        <fullName evidence="3">PH domain-containing protein</fullName>
    </recommendedName>
</protein>
<feature type="compositionally biased region" description="Low complexity" evidence="2">
    <location>
        <begin position="430"/>
        <end position="469"/>
    </location>
</feature>